<dbReference type="CDD" id="cd08276">
    <property type="entry name" value="MDR7"/>
    <property type="match status" value="1"/>
</dbReference>
<dbReference type="Gene3D" id="3.90.180.10">
    <property type="entry name" value="Medium-chain alcohol dehydrogenases, catalytic domain"/>
    <property type="match status" value="1"/>
</dbReference>
<keyword evidence="3" id="KW-1185">Reference proteome</keyword>
<sequence length="353" mass="36748">MPPTTTTPAWLLTGQSGPSSLEFNPECELPPLGPNDVLVRIHAASLNYRELAIANGKFNISLPSLIIPGSDGAGTILSTGAAVSRLTAGDRVVAHLTVGKPDDAPTTFPDISSGLGHGAHGTMRRYAVFHETSLVKMPATLGFREAATLTCSGLTAWNALFGAALPGRGKLGKGDTVLVQGSGGVSVAALQFALAAGATVIATTSSSVKAERLSSLGAHHVINYVSTPDWGEVAKSLTTDSQGVDLVVDVGGPSTVAQSMKAVRPDGIVALTGLLGAGEENVPSVMDGLVHLCTTRGFLLGTRVQFQEMNAFIDEKGIKPVVDEKVFGFKEVKEAYDYLESQKHFSKVVIDVE</sequence>
<dbReference type="GeneID" id="64975527"/>
<evidence type="ECO:0000259" key="1">
    <source>
        <dbReference type="SMART" id="SM00829"/>
    </source>
</evidence>
<dbReference type="Proteomes" id="UP000654913">
    <property type="component" value="Chromosome 5"/>
</dbReference>
<dbReference type="Gene3D" id="3.40.50.720">
    <property type="entry name" value="NAD(P)-binding Rossmann-like Domain"/>
    <property type="match status" value="1"/>
</dbReference>
<dbReference type="EMBL" id="AP024447">
    <property type="protein sequence ID" value="BCS25522.1"/>
    <property type="molecule type" value="Genomic_DNA"/>
</dbReference>
<dbReference type="KEGG" id="apuu:APUU_50233A"/>
<dbReference type="SMART" id="SM00829">
    <property type="entry name" value="PKS_ER"/>
    <property type="match status" value="1"/>
</dbReference>
<protein>
    <recommendedName>
        <fullName evidence="1">Enoyl reductase (ER) domain-containing protein</fullName>
    </recommendedName>
</protein>
<dbReference type="InterPro" id="IPR052711">
    <property type="entry name" value="Zinc_ADH-like"/>
</dbReference>
<reference evidence="2" key="2">
    <citation type="submission" date="2021-02" db="EMBL/GenBank/DDBJ databases">
        <title>Aspergillus puulaauensis MK2 genome sequence.</title>
        <authorList>
            <person name="Futagami T."/>
            <person name="Mori K."/>
            <person name="Kadooka C."/>
            <person name="Tanaka T."/>
        </authorList>
    </citation>
    <scope>NUCLEOTIDE SEQUENCE</scope>
    <source>
        <strain evidence="2">MK2</strain>
    </source>
</reference>
<evidence type="ECO:0000313" key="3">
    <source>
        <dbReference type="Proteomes" id="UP000654913"/>
    </source>
</evidence>
<name>A0A7R7XPU9_9EURO</name>
<reference evidence="2" key="1">
    <citation type="submission" date="2021-01" db="EMBL/GenBank/DDBJ databases">
        <authorList>
            <consortium name="Aspergillus puulaauensis MK2 genome sequencing consortium"/>
            <person name="Kazuki M."/>
            <person name="Futagami T."/>
        </authorList>
    </citation>
    <scope>NUCLEOTIDE SEQUENCE</scope>
    <source>
        <strain evidence="2">MK2</strain>
    </source>
</reference>
<dbReference type="SUPFAM" id="SSF51735">
    <property type="entry name" value="NAD(P)-binding Rossmann-fold domains"/>
    <property type="match status" value="1"/>
</dbReference>
<dbReference type="InterPro" id="IPR011032">
    <property type="entry name" value="GroES-like_sf"/>
</dbReference>
<dbReference type="Pfam" id="PF00107">
    <property type="entry name" value="ADH_zinc_N"/>
    <property type="match status" value="1"/>
</dbReference>
<dbReference type="OrthoDB" id="9930022at2759"/>
<dbReference type="GO" id="GO:0016491">
    <property type="term" value="F:oxidoreductase activity"/>
    <property type="evidence" value="ECO:0007669"/>
    <property type="project" value="InterPro"/>
</dbReference>
<feature type="domain" description="Enoyl reductase (ER)" evidence="1">
    <location>
        <begin position="16"/>
        <end position="350"/>
    </location>
</feature>
<organism evidence="2 3">
    <name type="scientific">Aspergillus puulaauensis</name>
    <dbReference type="NCBI Taxonomy" id="1220207"/>
    <lineage>
        <taxon>Eukaryota</taxon>
        <taxon>Fungi</taxon>
        <taxon>Dikarya</taxon>
        <taxon>Ascomycota</taxon>
        <taxon>Pezizomycotina</taxon>
        <taxon>Eurotiomycetes</taxon>
        <taxon>Eurotiomycetidae</taxon>
        <taxon>Eurotiales</taxon>
        <taxon>Aspergillaceae</taxon>
        <taxon>Aspergillus</taxon>
    </lineage>
</organism>
<dbReference type="InterPro" id="IPR020843">
    <property type="entry name" value="ER"/>
</dbReference>
<dbReference type="PANTHER" id="PTHR45033:SF2">
    <property type="entry name" value="ZINC-TYPE ALCOHOL DEHYDROGENASE-LIKE PROTEIN C1773.06C"/>
    <property type="match status" value="1"/>
</dbReference>
<dbReference type="InterPro" id="IPR013149">
    <property type="entry name" value="ADH-like_C"/>
</dbReference>
<dbReference type="InterPro" id="IPR013154">
    <property type="entry name" value="ADH-like_N"/>
</dbReference>
<accession>A0A7R7XPU9</accession>
<dbReference type="PANTHER" id="PTHR45033">
    <property type="match status" value="1"/>
</dbReference>
<gene>
    <name evidence="2" type="ORF">APUU_50233A</name>
</gene>
<dbReference type="AlphaFoldDB" id="A0A7R7XPU9"/>
<dbReference type="Pfam" id="PF08240">
    <property type="entry name" value="ADH_N"/>
    <property type="match status" value="1"/>
</dbReference>
<evidence type="ECO:0000313" key="2">
    <source>
        <dbReference type="EMBL" id="BCS25522.1"/>
    </source>
</evidence>
<dbReference type="InterPro" id="IPR036291">
    <property type="entry name" value="NAD(P)-bd_dom_sf"/>
</dbReference>
<dbReference type="SUPFAM" id="SSF50129">
    <property type="entry name" value="GroES-like"/>
    <property type="match status" value="1"/>
</dbReference>
<proteinExistence type="predicted"/>
<dbReference type="RefSeq" id="XP_041557716.1">
    <property type="nucleotide sequence ID" value="XM_041705208.1"/>
</dbReference>